<feature type="transmembrane region" description="Helical" evidence="1">
    <location>
        <begin position="95"/>
        <end position="117"/>
    </location>
</feature>
<name>A0A1M5JZI3_9BRAD</name>
<keyword evidence="1" id="KW-0812">Transmembrane</keyword>
<feature type="transmembrane region" description="Helical" evidence="1">
    <location>
        <begin position="340"/>
        <end position="359"/>
    </location>
</feature>
<sequence>MSISIADTIGSQRVTRGFLPLCAGVGAYLFFLFTGDGLLQDSDTFWQIKVGQWIIDHRAVPHTDFYSFTKLGAPWISTSPLSQILYAAVHAQWEWAGPVILASLAIAATVAIFVYLLSAHFEAAHCILLAMLALLLSLHHLLARPHVLAMPVMVAWVGGMIAAADRRAPPSLLLLPLMALWANLHGGFVLGLALIAPVALIALWDSAPERRLFLALRWSFFAAGALLASCCTPYGVNTLLGAAKILDLGELLSIISEWRPADFSSFGFFEASLLGLIGLGFYRGLVLSPPRIILVLGLIYMALAHVRSIEAFAFLLPLVLAKPIAKQIRPDTASCTAGFWSPPYVTAFAAIAIVGAAWASTMSYMSHHSFVFVNSQTPSAAVELLKQRQAKRIFNSYEFGGYLIASGVPAFVDGRAELYGEKFVMDFFDAVEHGKVDQLLRLLDDYRIDATLLVPKSPAVQVLDHIKGWQRLYADDAAVIHIRQPNADH</sequence>
<dbReference type="OrthoDB" id="9786218at2"/>
<gene>
    <name evidence="2" type="ORF">SAMN05444169_2561</name>
</gene>
<evidence type="ECO:0000313" key="3">
    <source>
        <dbReference type="Proteomes" id="UP000190675"/>
    </source>
</evidence>
<dbReference type="AlphaFoldDB" id="A0A1M5JZI3"/>
<feature type="transmembrane region" description="Helical" evidence="1">
    <location>
        <begin position="263"/>
        <end position="282"/>
    </location>
</feature>
<evidence type="ECO:0000313" key="2">
    <source>
        <dbReference type="EMBL" id="SHG45669.1"/>
    </source>
</evidence>
<evidence type="ECO:0008006" key="4">
    <source>
        <dbReference type="Google" id="ProtNLM"/>
    </source>
</evidence>
<dbReference type="EMBL" id="LT670818">
    <property type="protein sequence ID" value="SHG45669.1"/>
    <property type="molecule type" value="Genomic_DNA"/>
</dbReference>
<feature type="transmembrane region" description="Helical" evidence="1">
    <location>
        <begin position="294"/>
        <end position="320"/>
    </location>
</feature>
<dbReference type="RefSeq" id="WP_079566282.1">
    <property type="nucleotide sequence ID" value="NZ_LT670818.1"/>
</dbReference>
<dbReference type="Proteomes" id="UP000190675">
    <property type="component" value="Chromosome I"/>
</dbReference>
<accession>A0A1M5JZI3</accession>
<organism evidence="2 3">
    <name type="scientific">Bradyrhizobium erythrophlei</name>
    <dbReference type="NCBI Taxonomy" id="1437360"/>
    <lineage>
        <taxon>Bacteria</taxon>
        <taxon>Pseudomonadati</taxon>
        <taxon>Pseudomonadota</taxon>
        <taxon>Alphaproteobacteria</taxon>
        <taxon>Hyphomicrobiales</taxon>
        <taxon>Nitrobacteraceae</taxon>
        <taxon>Bradyrhizobium</taxon>
    </lineage>
</organism>
<keyword evidence="1" id="KW-0472">Membrane</keyword>
<feature type="transmembrane region" description="Helical" evidence="1">
    <location>
        <begin position="184"/>
        <end position="204"/>
    </location>
</feature>
<feature type="transmembrane region" description="Helical" evidence="1">
    <location>
        <begin position="18"/>
        <end position="39"/>
    </location>
</feature>
<keyword evidence="1" id="KW-1133">Transmembrane helix</keyword>
<proteinExistence type="predicted"/>
<feature type="transmembrane region" description="Helical" evidence="1">
    <location>
        <begin position="123"/>
        <end position="142"/>
    </location>
</feature>
<reference evidence="2 3" key="1">
    <citation type="submission" date="2016-11" db="EMBL/GenBank/DDBJ databases">
        <authorList>
            <person name="Jaros S."/>
            <person name="Januszkiewicz K."/>
            <person name="Wedrychowicz H."/>
        </authorList>
    </citation>
    <scope>NUCLEOTIDE SEQUENCE [LARGE SCALE GENOMIC DNA]</scope>
    <source>
        <strain evidence="2 3">GAS242</strain>
    </source>
</reference>
<feature type="transmembrane region" description="Helical" evidence="1">
    <location>
        <begin position="216"/>
        <end position="243"/>
    </location>
</feature>
<evidence type="ECO:0000256" key="1">
    <source>
        <dbReference type="SAM" id="Phobius"/>
    </source>
</evidence>
<protein>
    <recommendedName>
        <fullName evidence="4">4-amino-4-deoxy-L-arabinose transferase</fullName>
    </recommendedName>
</protein>